<evidence type="ECO:0000259" key="2">
    <source>
        <dbReference type="Pfam" id="PF09097"/>
    </source>
</evidence>
<dbReference type="KEGG" id="vg:1258643"/>
<dbReference type="Gene3D" id="2.40.10.10">
    <property type="entry name" value="Trypsin-like serine proteases"/>
    <property type="match status" value="1"/>
</dbReference>
<dbReference type="InterPro" id="IPR043084">
    <property type="entry name" value="Gp27_dom4"/>
</dbReference>
<dbReference type="GO" id="GO:0098025">
    <property type="term" value="C:virus tail, baseplate"/>
    <property type="evidence" value="ECO:0007669"/>
    <property type="project" value="InterPro"/>
</dbReference>
<dbReference type="EMBL" id="KJ477685">
    <property type="protein sequence ID" value="AHY83718.1"/>
    <property type="molecule type" value="Genomic_DNA"/>
</dbReference>
<dbReference type="Gene3D" id="2.40.30.150">
    <property type="entry name" value="Bacteriophage T4, Gp27, baseplate hub, domain 3"/>
    <property type="match status" value="1"/>
</dbReference>
<dbReference type="RefSeq" id="NP_049803.1">
    <property type="nucleotide sequence ID" value="NC_000866.4"/>
</dbReference>
<dbReference type="InterPro" id="IPR015180">
    <property type="entry name" value="Phage_T4_Gp27_C"/>
</dbReference>
<dbReference type="SMR" id="A0A023ZV41"/>
<protein>
    <submittedName>
        <fullName evidence="4">Baseplate hub subunit</fullName>
    </submittedName>
</protein>
<dbReference type="InterPro" id="IPR043083">
    <property type="entry name" value="Gp27_dom3"/>
</dbReference>
<organism evidence="4 10">
    <name type="scientific">Enterobacteria phage T4</name>
    <name type="common">Bacteriophage T4</name>
    <dbReference type="NCBI Taxonomy" id="10665"/>
    <lineage>
        <taxon>Viruses</taxon>
        <taxon>Duplodnaviria</taxon>
        <taxon>Heunggongvirae</taxon>
        <taxon>Uroviricota</taxon>
        <taxon>Caudoviricetes</taxon>
        <taxon>Pantevenvirales</taxon>
        <taxon>Straboviridae</taxon>
        <taxon>Tevenvirinae</taxon>
        <taxon>Tequatrovirus</taxon>
    </lineage>
</organism>
<reference evidence="3 7" key="1">
    <citation type="journal article" date="2010" name="Virol. J.">
        <title>Genomes of the T4-related bacteriophages as windows on microbial genome evolution.</title>
        <authorList>
            <person name="Petrov V.M."/>
            <person name="Ratnayaka S."/>
            <person name="Nolan J.M."/>
            <person name="Miller E.S."/>
            <person name="Karam J.D."/>
        </authorList>
    </citation>
    <scope>NUCLEOTIDE SEQUENCE [LARGE SCALE GENOMIC DNA]</scope>
    <source>
        <strain evidence="7">T4T</strain>
    </source>
</reference>
<evidence type="ECO:0000313" key="8">
    <source>
        <dbReference type="Proteomes" id="UP000185269"/>
    </source>
</evidence>
<dbReference type="InterPro" id="IPR043504">
    <property type="entry name" value="Peptidase_S1_PA_chymotrypsin"/>
</dbReference>
<dbReference type="Proteomes" id="UP000185271">
    <property type="component" value="Genome"/>
</dbReference>
<dbReference type="Pfam" id="PF09097">
    <property type="entry name" value="Phage-tail_1"/>
    <property type="match status" value="1"/>
</dbReference>
<dbReference type="Pfam" id="PF09096">
    <property type="entry name" value="Phage-tail_2"/>
    <property type="match status" value="1"/>
</dbReference>
<dbReference type="EMBL" id="KJ477686">
    <property type="protein sequence ID" value="AHY83908.1"/>
    <property type="molecule type" value="Genomic_DNA"/>
</dbReference>
<dbReference type="EMBL" id="HM137666">
    <property type="protein sequence ID" value="ADJ39913.1"/>
    <property type="molecule type" value="Genomic_DNA"/>
</dbReference>
<accession>D9IEM7</accession>
<dbReference type="InterPro" id="IPR015181">
    <property type="entry name" value="Phage_T4_Gp27_N"/>
</dbReference>
<evidence type="ECO:0000313" key="7">
    <source>
        <dbReference type="Proteomes" id="UP000001092"/>
    </source>
</evidence>
<accession>A0A023ZV41</accession>
<gene>
    <name evidence="3" type="primary">27</name>
    <name evidence="5" type="ORF">T4147_192</name>
    <name evidence="6" type="ORF">T4GT7_192</name>
    <name evidence="3" type="ORF">T4Tp196</name>
    <name evidence="4" type="ORF">T4wild_192</name>
</gene>
<evidence type="ECO:0000313" key="9">
    <source>
        <dbReference type="Proteomes" id="UP000185270"/>
    </source>
</evidence>
<evidence type="ECO:0000313" key="5">
    <source>
        <dbReference type="EMBL" id="AHY83718.1"/>
    </source>
</evidence>
<evidence type="ECO:0000259" key="1">
    <source>
        <dbReference type="Pfam" id="PF09096"/>
    </source>
</evidence>
<reference evidence="8 9" key="2">
    <citation type="journal article" date="2015" name="MBio">
        <title>Covalent Modification of Bacteriophage T4 DNA Inhibits CRISPR-Cas9.</title>
        <authorList>
            <person name="Bryson A.L."/>
            <person name="Hwang Y."/>
            <person name="Sherrill-Mix S."/>
            <person name="Wu G.D."/>
            <person name="Lewis J.D."/>
            <person name="Black L."/>
            <person name="Clark T.A."/>
            <person name="Bushman F.D."/>
        </authorList>
    </citation>
    <scope>NUCLEOTIDE SEQUENCE [LARGE SCALE GENOMIC DNA]</scope>
    <source>
        <strain evidence="5">147</strain>
        <strain evidence="6">GT7</strain>
        <strain evidence="4">Wild</strain>
    </source>
</reference>
<evidence type="ECO:0000313" key="10">
    <source>
        <dbReference type="Proteomes" id="UP000185271"/>
    </source>
</evidence>
<evidence type="ECO:0000313" key="4">
    <source>
        <dbReference type="EMBL" id="AHY83517.1"/>
    </source>
</evidence>
<dbReference type="SUPFAM" id="SSF69279">
    <property type="entry name" value="Phage tail proteins"/>
    <property type="match status" value="2"/>
</dbReference>
<evidence type="ECO:0000313" key="3">
    <source>
        <dbReference type="EMBL" id="ADJ39913.1"/>
    </source>
</evidence>
<organismHost>
    <name type="scientific">Escherichia coli</name>
    <dbReference type="NCBI Taxonomy" id="562"/>
</organismHost>
<dbReference type="Gene3D" id="3.55.50.20">
    <property type="match status" value="1"/>
</dbReference>
<proteinExistence type="predicted"/>
<dbReference type="GeneID" id="1258643"/>
<name>A0A023ZV41_BPT4</name>
<evidence type="ECO:0000313" key="6">
    <source>
        <dbReference type="EMBL" id="AHY83908.1"/>
    </source>
</evidence>
<dbReference type="Gene3D" id="3.30.1920.40">
    <property type="match status" value="1"/>
</dbReference>
<dbReference type="Proteomes" id="UP000185270">
    <property type="component" value="Segment"/>
</dbReference>
<feature type="domain" description="Bacteriophage T4 Gp27 baseplate hub C-terminal" evidence="1">
    <location>
        <begin position="203"/>
        <end position="375"/>
    </location>
</feature>
<dbReference type="Proteomes" id="UP000185269">
    <property type="component" value="Genome"/>
</dbReference>
<dbReference type="OrthoDB" id="2757at10239"/>
<dbReference type="InterPro" id="IPR043085">
    <property type="entry name" value="Gp27_dom2"/>
</dbReference>
<dbReference type="Proteomes" id="UP000001092">
    <property type="component" value="Segment"/>
</dbReference>
<sequence>MSMLQRPGYPNLSVKLFDSYDAWSNNRFVELAATITTLTMRDSLYGRNEGMLQFYDSKNIHTKMDGNEIIQISVANANDINNVKTRIYGCKHFSVSVDSKGDNIIAIELGTIHSIENLKFGRPFFPDAGESIKEMLGVIYQDRTLLTPAINAINAYVPDIPWTSTFENYLSYVREVALAVGSDKFVFVWQDIMGVNMMDYDMMINQEPYPMIVGEPSLIGQFIQELKYPLAYDFVWLTKSNPHKRDPMKNATIYAHSFLDSSIPMITTGKGENSIVVSRSGAYSEMTYRNGYEEAIRLQTMAQYDGYAKCSTIGNFNLTPGVKIIFNDSKNQFKTEFYVDEVIHELSNNNSVTHLYMFTNATKLETIDPVKVKNEFKSDTTTEESSSSNKQ</sequence>
<dbReference type="EMBL" id="KJ477684">
    <property type="protein sequence ID" value="AHY83517.1"/>
    <property type="molecule type" value="Genomic_DNA"/>
</dbReference>
<feature type="domain" description="Bacteriophage T4 Gp27 baseplate hub N-terminal" evidence="2">
    <location>
        <begin position="5"/>
        <end position="200"/>
    </location>
</feature>